<gene>
    <name evidence="2" type="ORF">EI97DRAFT_498683</name>
</gene>
<dbReference type="EMBL" id="ML986485">
    <property type="protein sequence ID" value="KAF2280544.1"/>
    <property type="molecule type" value="Genomic_DNA"/>
</dbReference>
<dbReference type="AlphaFoldDB" id="A0A6A6JWG8"/>
<organism evidence="2 3">
    <name type="scientific">Westerdykella ornata</name>
    <dbReference type="NCBI Taxonomy" id="318751"/>
    <lineage>
        <taxon>Eukaryota</taxon>
        <taxon>Fungi</taxon>
        <taxon>Dikarya</taxon>
        <taxon>Ascomycota</taxon>
        <taxon>Pezizomycotina</taxon>
        <taxon>Dothideomycetes</taxon>
        <taxon>Pleosporomycetidae</taxon>
        <taxon>Pleosporales</taxon>
        <taxon>Sporormiaceae</taxon>
        <taxon>Westerdykella</taxon>
    </lineage>
</organism>
<proteinExistence type="predicted"/>
<name>A0A6A6JWG8_WESOR</name>
<keyword evidence="3" id="KW-1185">Reference proteome</keyword>
<evidence type="ECO:0000313" key="2">
    <source>
        <dbReference type="EMBL" id="KAF2280544.1"/>
    </source>
</evidence>
<dbReference type="GeneID" id="54555746"/>
<protein>
    <submittedName>
        <fullName evidence="2">Uncharacterized protein</fullName>
    </submittedName>
</protein>
<reference evidence="2" key="1">
    <citation type="journal article" date="2020" name="Stud. Mycol.">
        <title>101 Dothideomycetes genomes: a test case for predicting lifestyles and emergence of pathogens.</title>
        <authorList>
            <person name="Haridas S."/>
            <person name="Albert R."/>
            <person name="Binder M."/>
            <person name="Bloem J."/>
            <person name="Labutti K."/>
            <person name="Salamov A."/>
            <person name="Andreopoulos B."/>
            <person name="Baker S."/>
            <person name="Barry K."/>
            <person name="Bills G."/>
            <person name="Bluhm B."/>
            <person name="Cannon C."/>
            <person name="Castanera R."/>
            <person name="Culley D."/>
            <person name="Daum C."/>
            <person name="Ezra D."/>
            <person name="Gonzalez J."/>
            <person name="Henrissat B."/>
            <person name="Kuo A."/>
            <person name="Liang C."/>
            <person name="Lipzen A."/>
            <person name="Lutzoni F."/>
            <person name="Magnuson J."/>
            <person name="Mondo S."/>
            <person name="Nolan M."/>
            <person name="Ohm R."/>
            <person name="Pangilinan J."/>
            <person name="Park H.-J."/>
            <person name="Ramirez L."/>
            <person name="Alfaro M."/>
            <person name="Sun H."/>
            <person name="Tritt A."/>
            <person name="Yoshinaga Y."/>
            <person name="Zwiers L.-H."/>
            <person name="Turgeon B."/>
            <person name="Goodwin S."/>
            <person name="Spatafora J."/>
            <person name="Crous P."/>
            <person name="Grigoriev I."/>
        </authorList>
    </citation>
    <scope>NUCLEOTIDE SEQUENCE</scope>
    <source>
        <strain evidence="2">CBS 379.55</strain>
    </source>
</reference>
<sequence length="230" mass="25371">MSGRGSNLEHHAGASKIVSTQSQQEKGKNVLATQDRGKENKQQLSHASASDNHDARCPQVGKQIPNAETEADGLEKLLLEAVIITHANQREKVIRSGGHSTLKQYSTRVSFHERDGEHLVVVAQHGRLQKGDIVILEAVGRGTSRYLAVKDALPSIDPVLSDTRKKEGKKMRGKSYYETWNDMLAEGVFACLGAEQQISKEFCTELEKKVQEELKRGKPVLSGWLSGLFS</sequence>
<feature type="region of interest" description="Disordered" evidence="1">
    <location>
        <begin position="1"/>
        <end position="59"/>
    </location>
</feature>
<evidence type="ECO:0000256" key="1">
    <source>
        <dbReference type="SAM" id="MobiDB-lite"/>
    </source>
</evidence>
<dbReference type="RefSeq" id="XP_033658082.1">
    <property type="nucleotide sequence ID" value="XM_033802571.1"/>
</dbReference>
<accession>A0A6A6JWG8</accession>
<dbReference type="Proteomes" id="UP000800097">
    <property type="component" value="Unassembled WGS sequence"/>
</dbReference>
<evidence type="ECO:0000313" key="3">
    <source>
        <dbReference type="Proteomes" id="UP000800097"/>
    </source>
</evidence>